<evidence type="ECO:0000256" key="1">
    <source>
        <dbReference type="SAM" id="Phobius"/>
    </source>
</evidence>
<keyword evidence="1" id="KW-0472">Membrane</keyword>
<sequence>MAARCHAGHPAPGRAGFATWNNCNKPVYRVAPGCGGQALGAETGAGLASTGLALLHHELLLFAGFWLLLGLIDDLLIDCLWLLLVARGRAQSRRLPAGFAARPLRGPLAVLVPAWQEAAVIGTTVRHALAVWPHPELRLYVGCYASDPATRLAAEQAGDGDPRLRVVTVAPAGPTTKADCLNGLYRALVADEAAGGQRVRAVVLHDAEDMVHPAELAVFDAALAEAEFVQLPVRAEPLEGSLWVAGHYLDEFAEAHTKALVVRTALGAALPAAGVGCGFNRDLLDRLARIRAAAGPAPDRTGASAGPFAPDCLTEDYEIGWRIARTGGRGRFLRLRDHAGQLVATRACFPDRFDRAVRQKTRWTLGICYQGWDRLGWSGGLVDRWMALRDRRAPMAAAVLLAAYAALGCTALLALAVSPAAARAALMPDWAGPFVLACGAGLAWRLVWRGLFVAHEYGPAEGLRAVLRAPVSNLVAIAAAHRALRVYLQSLRGRRVRWDKTGHRHHPAARGQPR</sequence>
<dbReference type="EMBL" id="JACLAX010000019">
    <property type="protein sequence ID" value="MBC2670432.1"/>
    <property type="molecule type" value="Genomic_DNA"/>
</dbReference>
<proteinExistence type="predicted"/>
<feature type="transmembrane region" description="Helical" evidence="1">
    <location>
        <begin position="59"/>
        <end position="84"/>
    </location>
</feature>
<evidence type="ECO:0000313" key="2">
    <source>
        <dbReference type="EMBL" id="MBC2670432.1"/>
    </source>
</evidence>
<keyword evidence="1" id="KW-1133">Transmembrane helix</keyword>
<accession>A0A7X1G1V5</accession>
<dbReference type="InterPro" id="IPR029044">
    <property type="entry name" value="Nucleotide-diphossugar_trans"/>
</dbReference>
<evidence type="ECO:0000313" key="3">
    <source>
        <dbReference type="Proteomes" id="UP000551327"/>
    </source>
</evidence>
<feature type="transmembrane region" description="Helical" evidence="1">
    <location>
        <begin position="430"/>
        <end position="448"/>
    </location>
</feature>
<dbReference type="GO" id="GO:0016740">
    <property type="term" value="F:transferase activity"/>
    <property type="evidence" value="ECO:0007669"/>
    <property type="project" value="UniProtKB-KW"/>
</dbReference>
<name>A0A7X1G1V5_9SPHN</name>
<comment type="caution">
    <text evidence="2">The sequence shown here is derived from an EMBL/GenBank/DDBJ whole genome shotgun (WGS) entry which is preliminary data.</text>
</comment>
<dbReference type="AlphaFoldDB" id="A0A7X1G1V5"/>
<gene>
    <name evidence="2" type="ORF">H7F53_14875</name>
</gene>
<dbReference type="SUPFAM" id="SSF53448">
    <property type="entry name" value="Nucleotide-diphospho-sugar transferases"/>
    <property type="match status" value="1"/>
</dbReference>
<feature type="transmembrane region" description="Helical" evidence="1">
    <location>
        <begin position="395"/>
        <end position="418"/>
    </location>
</feature>
<protein>
    <submittedName>
        <fullName evidence="2">Glycosyl transferase family protein</fullName>
    </submittedName>
</protein>
<reference evidence="2 3" key="1">
    <citation type="submission" date="2020-08" db="EMBL/GenBank/DDBJ databases">
        <title>The genome sequence of type strain Novosphingobium piscinae KCTC 42194.</title>
        <authorList>
            <person name="Liu Y."/>
        </authorList>
    </citation>
    <scope>NUCLEOTIDE SEQUENCE [LARGE SCALE GENOMIC DNA]</scope>
    <source>
        <strain evidence="2 3">KCTC 42194</strain>
    </source>
</reference>
<dbReference type="Gene3D" id="3.90.550.10">
    <property type="entry name" value="Spore Coat Polysaccharide Biosynthesis Protein SpsA, Chain A"/>
    <property type="match status" value="1"/>
</dbReference>
<dbReference type="Proteomes" id="UP000551327">
    <property type="component" value="Unassembled WGS sequence"/>
</dbReference>
<dbReference type="Pfam" id="PF13641">
    <property type="entry name" value="Glyco_tranf_2_3"/>
    <property type="match status" value="1"/>
</dbReference>
<keyword evidence="3" id="KW-1185">Reference proteome</keyword>
<keyword evidence="1" id="KW-0812">Transmembrane</keyword>
<dbReference type="NCBIfam" id="NF011307">
    <property type="entry name" value="PRK14716.1-5"/>
    <property type="match status" value="1"/>
</dbReference>
<organism evidence="2 3">
    <name type="scientific">Novosphingobium piscinae</name>
    <dbReference type="NCBI Taxonomy" id="1507448"/>
    <lineage>
        <taxon>Bacteria</taxon>
        <taxon>Pseudomonadati</taxon>
        <taxon>Pseudomonadota</taxon>
        <taxon>Alphaproteobacteria</taxon>
        <taxon>Sphingomonadales</taxon>
        <taxon>Sphingomonadaceae</taxon>
        <taxon>Novosphingobium</taxon>
    </lineage>
</organism>
<keyword evidence="2" id="KW-0808">Transferase</keyword>